<evidence type="ECO:0000256" key="1">
    <source>
        <dbReference type="ARBA" id="ARBA00013169"/>
    </source>
</evidence>
<accession>A0A0D2MAL7</accession>
<dbReference type="OrthoDB" id="629407at2759"/>
<evidence type="ECO:0000256" key="2">
    <source>
        <dbReference type="ARBA" id="ARBA00022598"/>
    </source>
</evidence>
<keyword evidence="4" id="KW-0067">ATP-binding</keyword>
<dbReference type="GO" id="GO:0002161">
    <property type="term" value="F:aminoacyl-tRNA deacylase activity"/>
    <property type="evidence" value="ECO:0007669"/>
    <property type="project" value="InterPro"/>
</dbReference>
<evidence type="ECO:0000256" key="4">
    <source>
        <dbReference type="ARBA" id="ARBA00022840"/>
    </source>
</evidence>
<evidence type="ECO:0000256" key="7">
    <source>
        <dbReference type="ARBA" id="ARBA00029936"/>
    </source>
</evidence>
<dbReference type="EC" id="6.1.1.9" evidence="1"/>
<keyword evidence="10" id="KW-1185">Reference proteome</keyword>
<dbReference type="InterPro" id="IPR025709">
    <property type="entry name" value="Leu_tRNA-synth_edit"/>
</dbReference>
<evidence type="ECO:0000313" key="10">
    <source>
        <dbReference type="Proteomes" id="UP000054498"/>
    </source>
</evidence>
<evidence type="ECO:0000256" key="6">
    <source>
        <dbReference type="ARBA" id="ARBA00023146"/>
    </source>
</evidence>
<dbReference type="Gene3D" id="3.90.740.10">
    <property type="entry name" value="Valyl/Leucyl/Isoleucyl-tRNA synthetase, editing domain"/>
    <property type="match status" value="1"/>
</dbReference>
<sequence>MVNWSPKLGTAVSDLEVEYSEEPGFLYYFRYPVADAPGEFLPVATTRPETILGDTAVAVHPEDERYRQYVGRELTVPMTGRTIRVIADEYVDMEFGTGALKITPGHDPNDYEIGKRRGLETINIMNKDGSLNENAGQYAGMDRRVGRAEGGVGFAVRKQLWADMEAAGLVIKKEDYTLSAAVLDE</sequence>
<feature type="domain" description="Leucyl-tRNA synthetase editing" evidence="8">
    <location>
        <begin position="71"/>
        <end position="131"/>
    </location>
</feature>
<dbReference type="GeneID" id="25733242"/>
<dbReference type="RefSeq" id="XP_013891415.1">
    <property type="nucleotide sequence ID" value="XM_014035961.1"/>
</dbReference>
<keyword evidence="2 9" id="KW-0436">Ligase</keyword>
<dbReference type="GO" id="GO:0006438">
    <property type="term" value="P:valyl-tRNA aminoacylation"/>
    <property type="evidence" value="ECO:0007669"/>
    <property type="project" value="InterPro"/>
</dbReference>
<keyword evidence="5" id="KW-0648">Protein biosynthesis</keyword>
<dbReference type="AlphaFoldDB" id="A0A0D2MAL7"/>
<protein>
    <recommendedName>
        <fullName evidence="1">valine--tRNA ligase</fullName>
        <ecNumber evidence="1">6.1.1.9</ecNumber>
    </recommendedName>
    <alternativeName>
        <fullName evidence="7">Valyl-tRNA synthetase</fullName>
    </alternativeName>
</protein>
<dbReference type="STRING" id="145388.A0A0D2MAL7"/>
<evidence type="ECO:0000313" key="9">
    <source>
        <dbReference type="EMBL" id="KIY92395.1"/>
    </source>
</evidence>
<dbReference type="PANTHER" id="PTHR11946:SF93">
    <property type="entry name" value="VALINE--TRNA LIGASE, CHLOROPLASTIC_MITOCHONDRIAL 2"/>
    <property type="match status" value="1"/>
</dbReference>
<dbReference type="GO" id="GO:0005524">
    <property type="term" value="F:ATP binding"/>
    <property type="evidence" value="ECO:0007669"/>
    <property type="project" value="UniProtKB-KW"/>
</dbReference>
<evidence type="ECO:0000259" key="8">
    <source>
        <dbReference type="Pfam" id="PF13603"/>
    </source>
</evidence>
<dbReference type="SUPFAM" id="SSF50677">
    <property type="entry name" value="ValRS/IleRS/LeuRS editing domain"/>
    <property type="match status" value="1"/>
</dbReference>
<proteinExistence type="predicted"/>
<keyword evidence="3" id="KW-0547">Nucleotide-binding</keyword>
<dbReference type="KEGG" id="mng:MNEG_15568"/>
<organism evidence="9 10">
    <name type="scientific">Monoraphidium neglectum</name>
    <dbReference type="NCBI Taxonomy" id="145388"/>
    <lineage>
        <taxon>Eukaryota</taxon>
        <taxon>Viridiplantae</taxon>
        <taxon>Chlorophyta</taxon>
        <taxon>core chlorophytes</taxon>
        <taxon>Chlorophyceae</taxon>
        <taxon>CS clade</taxon>
        <taxon>Sphaeropleales</taxon>
        <taxon>Selenastraceae</taxon>
        <taxon>Monoraphidium</taxon>
    </lineage>
</organism>
<name>A0A0D2MAL7_9CHLO</name>
<keyword evidence="6 9" id="KW-0030">Aminoacyl-tRNA synthetase</keyword>
<dbReference type="Pfam" id="PF13603">
    <property type="entry name" value="tRNA-synt_1_2"/>
    <property type="match status" value="1"/>
</dbReference>
<reference evidence="9 10" key="1">
    <citation type="journal article" date="2013" name="BMC Genomics">
        <title>Reconstruction of the lipid metabolism for the microalga Monoraphidium neglectum from its genome sequence reveals characteristics suitable for biofuel production.</title>
        <authorList>
            <person name="Bogen C."/>
            <person name="Al-Dilaimi A."/>
            <person name="Albersmeier A."/>
            <person name="Wichmann J."/>
            <person name="Grundmann M."/>
            <person name="Rupp O."/>
            <person name="Lauersen K.J."/>
            <person name="Blifernez-Klassen O."/>
            <person name="Kalinowski J."/>
            <person name="Goesmann A."/>
            <person name="Mussgnug J.H."/>
            <person name="Kruse O."/>
        </authorList>
    </citation>
    <scope>NUCLEOTIDE SEQUENCE [LARGE SCALE GENOMIC DNA]</scope>
    <source>
        <strain evidence="9 10">SAG 48.87</strain>
    </source>
</reference>
<dbReference type="Proteomes" id="UP000054498">
    <property type="component" value="Unassembled WGS sequence"/>
</dbReference>
<dbReference type="EMBL" id="KK105661">
    <property type="protein sequence ID" value="KIY92395.1"/>
    <property type="molecule type" value="Genomic_DNA"/>
</dbReference>
<dbReference type="GO" id="GO:0004832">
    <property type="term" value="F:valine-tRNA ligase activity"/>
    <property type="evidence" value="ECO:0007669"/>
    <property type="project" value="UniProtKB-EC"/>
</dbReference>
<dbReference type="PANTHER" id="PTHR11946">
    <property type="entry name" value="VALYL-TRNA SYNTHETASES"/>
    <property type="match status" value="1"/>
</dbReference>
<gene>
    <name evidence="9" type="ORF">MNEG_15568</name>
</gene>
<evidence type="ECO:0000256" key="5">
    <source>
        <dbReference type="ARBA" id="ARBA00022917"/>
    </source>
</evidence>
<dbReference type="InterPro" id="IPR009008">
    <property type="entry name" value="Val/Leu/Ile-tRNA-synth_edit"/>
</dbReference>
<dbReference type="InterPro" id="IPR002303">
    <property type="entry name" value="Valyl-tRNA_ligase"/>
</dbReference>
<evidence type="ECO:0000256" key="3">
    <source>
        <dbReference type="ARBA" id="ARBA00022741"/>
    </source>
</evidence>
<dbReference type="GO" id="GO:0005829">
    <property type="term" value="C:cytosol"/>
    <property type="evidence" value="ECO:0007669"/>
    <property type="project" value="TreeGrafter"/>
</dbReference>